<comment type="function">
    <text evidence="11 14">The main replicative DNA helicase, it participates in initiation and elongation during chromosome replication. Travels ahead of the DNA replisome, separating dsDNA into templates for DNA synthesis. A processive ATP-dependent 5'-3' DNA helicase it has DNA-dependent ATPase activity.</text>
</comment>
<dbReference type="GO" id="GO:0003677">
    <property type="term" value="F:DNA binding"/>
    <property type="evidence" value="ECO:0007669"/>
    <property type="project" value="UniProtKB-UniRule"/>
</dbReference>
<evidence type="ECO:0000256" key="3">
    <source>
        <dbReference type="ARBA" id="ARBA00022515"/>
    </source>
</evidence>
<feature type="domain" description="SF4 helicase" evidence="16">
    <location>
        <begin position="193"/>
        <end position="484"/>
    </location>
</feature>
<dbReference type="Gene3D" id="3.40.50.300">
    <property type="entry name" value="P-loop containing nucleotide triphosphate hydrolases"/>
    <property type="match status" value="1"/>
</dbReference>
<evidence type="ECO:0000313" key="18">
    <source>
        <dbReference type="Proteomes" id="UP000445696"/>
    </source>
</evidence>
<feature type="compositionally biased region" description="Basic and acidic residues" evidence="15">
    <location>
        <begin position="1"/>
        <end position="12"/>
    </location>
</feature>
<dbReference type="NCBIfam" id="TIGR00665">
    <property type="entry name" value="DnaB"/>
    <property type="match status" value="1"/>
</dbReference>
<dbReference type="SUPFAM" id="SSF48024">
    <property type="entry name" value="N-terminal domain of DnaB helicase"/>
    <property type="match status" value="1"/>
</dbReference>
<keyword evidence="3 14" id="KW-0639">Primosome</keyword>
<dbReference type="CDD" id="cd00984">
    <property type="entry name" value="DnaB_C"/>
    <property type="match status" value="1"/>
</dbReference>
<evidence type="ECO:0000256" key="8">
    <source>
        <dbReference type="ARBA" id="ARBA00022840"/>
    </source>
</evidence>
<evidence type="ECO:0000313" key="17">
    <source>
        <dbReference type="EMBL" id="MZR21420.1"/>
    </source>
</evidence>
<dbReference type="InterPro" id="IPR036185">
    <property type="entry name" value="DNA_heli_DnaB-like_N_sf"/>
</dbReference>
<dbReference type="Gene3D" id="1.10.860.10">
    <property type="entry name" value="DNAb Helicase, Chain A"/>
    <property type="match status" value="1"/>
</dbReference>
<dbReference type="InterPro" id="IPR007694">
    <property type="entry name" value="DNA_helicase_DnaB-like_C"/>
</dbReference>
<dbReference type="GO" id="GO:0006269">
    <property type="term" value="P:DNA replication, synthesis of primer"/>
    <property type="evidence" value="ECO:0007669"/>
    <property type="project" value="UniProtKB-UniRule"/>
</dbReference>
<dbReference type="Pfam" id="PF00772">
    <property type="entry name" value="DnaB"/>
    <property type="match status" value="1"/>
</dbReference>
<keyword evidence="10" id="KW-0413">Isomerase</keyword>
<dbReference type="OrthoDB" id="9773982at2"/>
<comment type="subunit">
    <text evidence="2">Homohexamer.</text>
</comment>
<keyword evidence="6 14" id="KW-0378">Hydrolase</keyword>
<accession>A0A845MDH2</accession>
<evidence type="ECO:0000259" key="16">
    <source>
        <dbReference type="PROSITE" id="PS51199"/>
    </source>
</evidence>
<evidence type="ECO:0000256" key="6">
    <source>
        <dbReference type="ARBA" id="ARBA00022801"/>
    </source>
</evidence>
<dbReference type="InterPro" id="IPR007693">
    <property type="entry name" value="DNA_helicase_DnaB-like_N"/>
</dbReference>
<reference evidence="17 18" key="1">
    <citation type="journal article" date="2014" name="Int. J. Syst. Evol. Microbiol.">
        <title>Sneathiella chungangensis sp. nov., isolated from a marine sand, and emended description of the genus Sneathiella.</title>
        <authorList>
            <person name="Siamphan C."/>
            <person name="Kim H."/>
            <person name="Lee J.S."/>
            <person name="Kim W."/>
        </authorList>
    </citation>
    <scope>NUCLEOTIDE SEQUENCE [LARGE SCALE GENOMIC DNA]</scope>
    <source>
        <strain evidence="17 18">KCTC 32476</strain>
    </source>
</reference>
<dbReference type="AlphaFoldDB" id="A0A845MDH2"/>
<evidence type="ECO:0000256" key="1">
    <source>
        <dbReference type="ARBA" id="ARBA00008428"/>
    </source>
</evidence>
<dbReference type="GO" id="GO:0005829">
    <property type="term" value="C:cytosol"/>
    <property type="evidence" value="ECO:0007669"/>
    <property type="project" value="TreeGrafter"/>
</dbReference>
<dbReference type="GO" id="GO:0043139">
    <property type="term" value="F:5'-3' DNA helicase activity"/>
    <property type="evidence" value="ECO:0007669"/>
    <property type="project" value="UniProtKB-EC"/>
</dbReference>
<evidence type="ECO:0000256" key="2">
    <source>
        <dbReference type="ARBA" id="ARBA00011643"/>
    </source>
</evidence>
<evidence type="ECO:0000256" key="12">
    <source>
        <dbReference type="ARBA" id="ARBA00048954"/>
    </source>
</evidence>
<gene>
    <name evidence="17" type="ORF">GQF03_03660</name>
</gene>
<proteinExistence type="inferred from homology"/>
<name>A0A845MDH2_9PROT</name>
<protein>
    <recommendedName>
        <fullName evidence="13 14">Replicative DNA helicase</fullName>
        <ecNumber evidence="13 14">5.6.2.3</ecNumber>
    </recommendedName>
</protein>
<dbReference type="FunFam" id="3.40.50.300:FF:000076">
    <property type="entry name" value="Replicative DNA helicase"/>
    <property type="match status" value="1"/>
</dbReference>
<dbReference type="GO" id="GO:0042802">
    <property type="term" value="F:identical protein binding"/>
    <property type="evidence" value="ECO:0007669"/>
    <property type="project" value="UniProtKB-ARBA"/>
</dbReference>
<sequence>MSLSEGRVKDEGEAGPGYRSAPHNIEAEQDLLGAILVNNDAAAKVSGFLRAEHFAEEVHRRIYDAASILIERGEIADPVTLKSYFDHDSALADIGGSQYLARLAASATTIINAENYGRLIYDLAMRRELIMLGEEIVNTAYDAEVDETATSQIETAEQKLFALAENGAHEGALMPIRLAVDETLKSIEEAFQRDGNLVGVTTGLKDMDGKLGGLHKSDLLILAGRPSMGKTSLATNIAYNAAKAYHATGGKEGAVVGFFSLEMSAEQLVGRILAEATEISSEKLRRGDLTDDEFATKLVPQSALLSELPLYIDDTPALSIAALRTRARRLKRTHGLGLIVVDYLQLMKGSGRRQDNRVQEISEVTQGLKAIAKELDIPVIALSQLSRQVENRDDKRPQLSDLRESGSIEQDADVVMFVYREAYYEERKEPNEGTPEHADWQERMARLHNLAEVIVGKQRHGPIGIIKLHFKPEFTRFGNFVSDEYLPDHH</sequence>
<keyword evidence="8 14" id="KW-0067">ATP-binding</keyword>
<dbReference type="PROSITE" id="PS51199">
    <property type="entry name" value="SF4_HELICASE"/>
    <property type="match status" value="1"/>
</dbReference>
<evidence type="ECO:0000256" key="4">
    <source>
        <dbReference type="ARBA" id="ARBA00022705"/>
    </source>
</evidence>
<evidence type="ECO:0000256" key="7">
    <source>
        <dbReference type="ARBA" id="ARBA00022806"/>
    </source>
</evidence>
<dbReference type="PANTHER" id="PTHR30153:SF2">
    <property type="entry name" value="REPLICATIVE DNA HELICASE"/>
    <property type="match status" value="1"/>
</dbReference>
<feature type="region of interest" description="Disordered" evidence="15">
    <location>
        <begin position="1"/>
        <end position="22"/>
    </location>
</feature>
<evidence type="ECO:0000256" key="14">
    <source>
        <dbReference type="RuleBase" id="RU362085"/>
    </source>
</evidence>
<keyword evidence="7 14" id="KW-0347">Helicase</keyword>
<comment type="similarity">
    <text evidence="1 14">Belongs to the helicase family. DnaB subfamily.</text>
</comment>
<dbReference type="EMBL" id="WTVA01000001">
    <property type="protein sequence ID" value="MZR21420.1"/>
    <property type="molecule type" value="Genomic_DNA"/>
</dbReference>
<dbReference type="GO" id="GO:0016787">
    <property type="term" value="F:hydrolase activity"/>
    <property type="evidence" value="ECO:0007669"/>
    <property type="project" value="UniProtKB-KW"/>
</dbReference>
<dbReference type="SMART" id="SM00382">
    <property type="entry name" value="AAA"/>
    <property type="match status" value="1"/>
</dbReference>
<dbReference type="Proteomes" id="UP000445696">
    <property type="component" value="Unassembled WGS sequence"/>
</dbReference>
<evidence type="ECO:0000256" key="10">
    <source>
        <dbReference type="ARBA" id="ARBA00023235"/>
    </source>
</evidence>
<dbReference type="InterPro" id="IPR027417">
    <property type="entry name" value="P-loop_NTPase"/>
</dbReference>
<dbReference type="EC" id="5.6.2.3" evidence="13 14"/>
<keyword evidence="4 14" id="KW-0235">DNA replication</keyword>
<evidence type="ECO:0000256" key="13">
    <source>
        <dbReference type="NCBIfam" id="TIGR00665"/>
    </source>
</evidence>
<evidence type="ECO:0000256" key="15">
    <source>
        <dbReference type="SAM" id="MobiDB-lite"/>
    </source>
</evidence>
<dbReference type="SUPFAM" id="SSF52540">
    <property type="entry name" value="P-loop containing nucleoside triphosphate hydrolases"/>
    <property type="match status" value="1"/>
</dbReference>
<evidence type="ECO:0000256" key="5">
    <source>
        <dbReference type="ARBA" id="ARBA00022741"/>
    </source>
</evidence>
<evidence type="ECO:0000256" key="11">
    <source>
        <dbReference type="ARBA" id="ARBA00044932"/>
    </source>
</evidence>
<organism evidence="17 18">
    <name type="scientific">Sneathiella chungangensis</name>
    <dbReference type="NCBI Taxonomy" id="1418234"/>
    <lineage>
        <taxon>Bacteria</taxon>
        <taxon>Pseudomonadati</taxon>
        <taxon>Pseudomonadota</taxon>
        <taxon>Alphaproteobacteria</taxon>
        <taxon>Sneathiellales</taxon>
        <taxon>Sneathiellaceae</taxon>
        <taxon>Sneathiella</taxon>
    </lineage>
</organism>
<dbReference type="GO" id="GO:0005524">
    <property type="term" value="F:ATP binding"/>
    <property type="evidence" value="ECO:0007669"/>
    <property type="project" value="UniProtKB-UniRule"/>
</dbReference>
<dbReference type="InterPro" id="IPR007692">
    <property type="entry name" value="DNA_helicase_DnaB"/>
</dbReference>
<keyword evidence="9 14" id="KW-0238">DNA-binding</keyword>
<dbReference type="PANTHER" id="PTHR30153">
    <property type="entry name" value="REPLICATIVE DNA HELICASE DNAB"/>
    <property type="match status" value="1"/>
</dbReference>
<keyword evidence="18" id="KW-1185">Reference proteome</keyword>
<dbReference type="GO" id="GO:1990077">
    <property type="term" value="C:primosome complex"/>
    <property type="evidence" value="ECO:0007669"/>
    <property type="project" value="UniProtKB-UniRule"/>
</dbReference>
<dbReference type="NCBIfam" id="NF006606">
    <property type="entry name" value="PRK09165.1"/>
    <property type="match status" value="1"/>
</dbReference>
<dbReference type="FunFam" id="1.10.860.10:FF:000001">
    <property type="entry name" value="Replicative DNA helicase"/>
    <property type="match status" value="1"/>
</dbReference>
<dbReference type="InterPro" id="IPR016136">
    <property type="entry name" value="DNA_helicase_N/primase_C"/>
</dbReference>
<evidence type="ECO:0000256" key="9">
    <source>
        <dbReference type="ARBA" id="ARBA00023125"/>
    </source>
</evidence>
<comment type="caution">
    <text evidence="17">The sequence shown here is derived from an EMBL/GenBank/DDBJ whole genome shotgun (WGS) entry which is preliminary data.</text>
</comment>
<keyword evidence="5 14" id="KW-0547">Nucleotide-binding</keyword>
<comment type="catalytic activity">
    <reaction evidence="12 14">
        <text>ATP + H2O = ADP + phosphate + H(+)</text>
        <dbReference type="Rhea" id="RHEA:13065"/>
        <dbReference type="ChEBI" id="CHEBI:15377"/>
        <dbReference type="ChEBI" id="CHEBI:15378"/>
        <dbReference type="ChEBI" id="CHEBI:30616"/>
        <dbReference type="ChEBI" id="CHEBI:43474"/>
        <dbReference type="ChEBI" id="CHEBI:456216"/>
        <dbReference type="EC" id="5.6.2.3"/>
    </reaction>
</comment>
<dbReference type="Pfam" id="PF03796">
    <property type="entry name" value="DnaB_C"/>
    <property type="match status" value="1"/>
</dbReference>
<dbReference type="InterPro" id="IPR003593">
    <property type="entry name" value="AAA+_ATPase"/>
</dbReference>